<proteinExistence type="inferred from homology"/>
<gene>
    <name evidence="5" type="ORF">GCM10007964_49500</name>
</gene>
<evidence type="ECO:0000256" key="1">
    <source>
        <dbReference type="ARBA" id="ARBA00001933"/>
    </source>
</evidence>
<feature type="domain" description="Aromatic amino acid beta-eliminating lyase/threonine aldolase" evidence="4">
    <location>
        <begin position="10"/>
        <end position="295"/>
    </location>
</feature>
<comment type="cofactor">
    <cofactor evidence="1">
        <name>pyridoxal 5'-phosphate</name>
        <dbReference type="ChEBI" id="CHEBI:597326"/>
    </cofactor>
</comment>
<reference evidence="5" key="2">
    <citation type="submission" date="2020-09" db="EMBL/GenBank/DDBJ databases">
        <authorList>
            <person name="Sun Q."/>
            <person name="Ohkuma M."/>
        </authorList>
    </citation>
    <scope>NUCLEOTIDE SEQUENCE</scope>
    <source>
        <strain evidence="5">JCM 13064</strain>
    </source>
</reference>
<dbReference type="Proteomes" id="UP000645217">
    <property type="component" value="Unassembled WGS sequence"/>
</dbReference>
<dbReference type="CDD" id="cd06502">
    <property type="entry name" value="TA_like"/>
    <property type="match status" value="1"/>
</dbReference>
<accession>A0A917VPH0</accession>
<dbReference type="SUPFAM" id="SSF53383">
    <property type="entry name" value="PLP-dependent transferases"/>
    <property type="match status" value="1"/>
</dbReference>
<dbReference type="InterPro" id="IPR001597">
    <property type="entry name" value="ArAA_b-elim_lyase/Thr_aldolase"/>
</dbReference>
<dbReference type="Gene3D" id="3.40.640.10">
    <property type="entry name" value="Type I PLP-dependent aspartate aminotransferase-like (Major domain)"/>
    <property type="match status" value="1"/>
</dbReference>
<organism evidence="5 6">
    <name type="scientific">Sphaerisporangium melleum</name>
    <dbReference type="NCBI Taxonomy" id="321316"/>
    <lineage>
        <taxon>Bacteria</taxon>
        <taxon>Bacillati</taxon>
        <taxon>Actinomycetota</taxon>
        <taxon>Actinomycetes</taxon>
        <taxon>Streptosporangiales</taxon>
        <taxon>Streptosporangiaceae</taxon>
        <taxon>Sphaerisporangium</taxon>
    </lineage>
</organism>
<comment type="caution">
    <text evidence="5">The sequence shown here is derived from an EMBL/GenBank/DDBJ whole genome shotgun (WGS) entry which is preliminary data.</text>
</comment>
<reference evidence="5" key="1">
    <citation type="journal article" date="2014" name="Int. J. Syst. Evol. Microbiol.">
        <title>Complete genome sequence of Corynebacterium casei LMG S-19264T (=DSM 44701T), isolated from a smear-ripened cheese.</title>
        <authorList>
            <consortium name="US DOE Joint Genome Institute (JGI-PGF)"/>
            <person name="Walter F."/>
            <person name="Albersmeier A."/>
            <person name="Kalinowski J."/>
            <person name="Ruckert C."/>
        </authorList>
    </citation>
    <scope>NUCLEOTIDE SEQUENCE</scope>
    <source>
        <strain evidence="5">JCM 13064</strain>
    </source>
</reference>
<dbReference type="PANTHER" id="PTHR48097:SF5">
    <property type="entry name" value="LOW SPECIFICITY L-THREONINE ALDOLASE"/>
    <property type="match status" value="1"/>
</dbReference>
<dbReference type="GO" id="GO:0006520">
    <property type="term" value="P:amino acid metabolic process"/>
    <property type="evidence" value="ECO:0007669"/>
    <property type="project" value="InterPro"/>
</dbReference>
<dbReference type="Gene3D" id="3.90.1150.10">
    <property type="entry name" value="Aspartate Aminotransferase, domain 1"/>
    <property type="match status" value="1"/>
</dbReference>
<name>A0A917VPH0_9ACTN</name>
<dbReference type="InterPro" id="IPR015424">
    <property type="entry name" value="PyrdxlP-dep_Trfase"/>
</dbReference>
<dbReference type="RefSeq" id="WP_189165415.1">
    <property type="nucleotide sequence ID" value="NZ_BMNT01000028.1"/>
</dbReference>
<evidence type="ECO:0000256" key="2">
    <source>
        <dbReference type="ARBA" id="ARBA00006966"/>
    </source>
</evidence>
<evidence type="ECO:0000313" key="6">
    <source>
        <dbReference type="Proteomes" id="UP000645217"/>
    </source>
</evidence>
<protein>
    <submittedName>
        <fullName evidence="5">Threonine aldolase</fullName>
    </submittedName>
</protein>
<evidence type="ECO:0000256" key="3">
    <source>
        <dbReference type="ARBA" id="ARBA00022898"/>
    </source>
</evidence>
<evidence type="ECO:0000313" key="5">
    <source>
        <dbReference type="EMBL" id="GGL01513.1"/>
    </source>
</evidence>
<dbReference type="InterPro" id="IPR015421">
    <property type="entry name" value="PyrdxlP-dep_Trfase_major"/>
</dbReference>
<comment type="similarity">
    <text evidence="2">Belongs to the threonine aldolase family.</text>
</comment>
<dbReference type="InterPro" id="IPR015422">
    <property type="entry name" value="PyrdxlP-dep_Trfase_small"/>
</dbReference>
<dbReference type="AlphaFoldDB" id="A0A917VPH0"/>
<dbReference type="EMBL" id="BMNT01000028">
    <property type="protein sequence ID" value="GGL01513.1"/>
    <property type="molecule type" value="Genomic_DNA"/>
</dbReference>
<dbReference type="PANTHER" id="PTHR48097">
    <property type="entry name" value="L-THREONINE ALDOLASE-RELATED"/>
    <property type="match status" value="1"/>
</dbReference>
<dbReference type="GO" id="GO:0016829">
    <property type="term" value="F:lyase activity"/>
    <property type="evidence" value="ECO:0007669"/>
    <property type="project" value="InterPro"/>
</dbReference>
<dbReference type="Pfam" id="PF01212">
    <property type="entry name" value="Beta_elim_lyase"/>
    <property type="match status" value="1"/>
</dbReference>
<evidence type="ECO:0000259" key="4">
    <source>
        <dbReference type="Pfam" id="PF01212"/>
    </source>
</evidence>
<keyword evidence="6" id="KW-1185">Reference proteome</keyword>
<keyword evidence="3" id="KW-0663">Pyridoxal phosphate</keyword>
<sequence length="351" mass="37256">MIEEVYSKSFASDNHAGAHPAVIEAMSAANTGDAPAYGDDRWTGALDERMRAEFGENAATLVVLNGTGANMLSLSIMLGRRYEAIICPETAHIATHETGASERVLGVKLVTVPTPDGKLTPSDITARLGGRGNISEVQPRVVSISEVTELGTCYTPEEIAALAATAHDNGLLLHVDGARLANAAAFLGCSLRALTTDAGVDVLSFGGSKNGAALGEAVVVLRPDLVEAGPYLRRQTLQLASKMRFVSAQLSALLTDDLWRRNAEHANAMTRRLADGVAGLPGLDVTWAVESNAVFAALPAGAIPELQSRYLFHVWDASRGIVRWMTAFDTAPEDVDIFIADIRQSVKRHSG</sequence>